<dbReference type="OrthoDB" id="273010at2759"/>
<proteinExistence type="predicted"/>
<reference evidence="4 5" key="1">
    <citation type="journal article" date="2013" name="Genome Biol.">
        <title>Genome of Acanthamoeba castellanii highlights extensive lateral gene transfer and early evolution of tyrosine kinase signaling.</title>
        <authorList>
            <person name="Clarke M."/>
            <person name="Lohan A.J."/>
            <person name="Liu B."/>
            <person name="Lagkouvardos I."/>
            <person name="Roy S."/>
            <person name="Zafar N."/>
            <person name="Bertelli C."/>
            <person name="Schilde C."/>
            <person name="Kianianmomeni A."/>
            <person name="Burglin T.R."/>
            <person name="Frech C."/>
            <person name="Turcotte B."/>
            <person name="Kopec K.O."/>
            <person name="Synnott J.M."/>
            <person name="Choo C."/>
            <person name="Paponov I."/>
            <person name="Finkler A."/>
            <person name="Soon Heng Tan C."/>
            <person name="Hutchins A.P."/>
            <person name="Weinmeier T."/>
            <person name="Rattei T."/>
            <person name="Chu J.S."/>
            <person name="Gimenez G."/>
            <person name="Irimia M."/>
            <person name="Rigden D.J."/>
            <person name="Fitzpatrick D.A."/>
            <person name="Lorenzo-Morales J."/>
            <person name="Bateman A."/>
            <person name="Chiu C.H."/>
            <person name="Tang P."/>
            <person name="Hegemann P."/>
            <person name="Fromm H."/>
            <person name="Raoult D."/>
            <person name="Greub G."/>
            <person name="Miranda-Saavedra D."/>
            <person name="Chen N."/>
            <person name="Nash P."/>
            <person name="Ginger M.L."/>
            <person name="Horn M."/>
            <person name="Schaap P."/>
            <person name="Caler L."/>
            <person name="Loftus B."/>
        </authorList>
    </citation>
    <scope>NUCLEOTIDE SEQUENCE [LARGE SCALE GENOMIC DNA]</scope>
    <source>
        <strain evidence="4 5">Neff</strain>
    </source>
</reference>
<dbReference type="Proteomes" id="UP000011083">
    <property type="component" value="Unassembled WGS sequence"/>
</dbReference>
<dbReference type="RefSeq" id="XP_004352847.1">
    <property type="nucleotide sequence ID" value="XM_004352795.1"/>
</dbReference>
<dbReference type="EMBL" id="KB007857">
    <property type="protein sequence ID" value="ELR23319.1"/>
    <property type="molecule type" value="Genomic_DNA"/>
</dbReference>
<dbReference type="GO" id="GO:0034553">
    <property type="term" value="P:mitochondrial respiratory chain complex II assembly"/>
    <property type="evidence" value="ECO:0007669"/>
    <property type="project" value="TreeGrafter"/>
</dbReference>
<evidence type="ECO:0000313" key="5">
    <source>
        <dbReference type="Proteomes" id="UP000011083"/>
    </source>
</evidence>
<sequence length="87" mass="10079">MSQRVRKHSGLQKQVLSLYRQFMMSAYKRPEGPGRDSLLGRVRDEFKEGAKMSRFEVDAIERRLGMARKQLKMLNLPGTETVQRIGP</sequence>
<dbReference type="InterPro" id="IPR008011">
    <property type="entry name" value="Complex1_LYR_dom"/>
</dbReference>
<name>L8HCP5_ACACF</name>
<dbReference type="GeneID" id="14924292"/>
<dbReference type="GO" id="GO:0005739">
    <property type="term" value="C:mitochondrion"/>
    <property type="evidence" value="ECO:0007669"/>
    <property type="project" value="UniProtKB-SubCell"/>
</dbReference>
<dbReference type="VEuPathDB" id="AmoebaDB:ACA1_069030"/>
<keyword evidence="5" id="KW-1185">Reference proteome</keyword>
<dbReference type="PANTHER" id="PTHR13675">
    <property type="entry name" value="LYR MOTIF-CONTAINING PROTEIN 2"/>
    <property type="match status" value="1"/>
</dbReference>
<comment type="subcellular location">
    <subcellularLocation>
        <location evidence="1">Mitochondrion</location>
    </subcellularLocation>
</comment>
<dbReference type="PANTHER" id="PTHR13675:SF1">
    <property type="entry name" value="SUCCINATE DEHYDROGENASE ASSEMBLY FACTOR 1, MITOCHONDRIAL"/>
    <property type="match status" value="1"/>
</dbReference>
<dbReference type="AlphaFoldDB" id="L8HCP5"/>
<evidence type="ECO:0000256" key="1">
    <source>
        <dbReference type="ARBA" id="ARBA00004173"/>
    </source>
</evidence>
<gene>
    <name evidence="4" type="ORF">ACA1_069030</name>
</gene>
<organism evidence="4 5">
    <name type="scientific">Acanthamoeba castellanii (strain ATCC 30010 / Neff)</name>
    <dbReference type="NCBI Taxonomy" id="1257118"/>
    <lineage>
        <taxon>Eukaryota</taxon>
        <taxon>Amoebozoa</taxon>
        <taxon>Discosea</taxon>
        <taxon>Longamoebia</taxon>
        <taxon>Centramoebida</taxon>
        <taxon>Acanthamoebidae</taxon>
        <taxon>Acanthamoeba</taxon>
    </lineage>
</organism>
<evidence type="ECO:0000259" key="3">
    <source>
        <dbReference type="Pfam" id="PF05347"/>
    </source>
</evidence>
<accession>L8HCP5</accession>
<keyword evidence="2" id="KW-0496">Mitochondrion</keyword>
<evidence type="ECO:0000256" key="2">
    <source>
        <dbReference type="ARBA" id="ARBA00023128"/>
    </source>
</evidence>
<protein>
    <recommendedName>
        <fullName evidence="3">Complex 1 LYR protein domain-containing protein</fullName>
    </recommendedName>
</protein>
<evidence type="ECO:0000313" key="4">
    <source>
        <dbReference type="EMBL" id="ELR23319.1"/>
    </source>
</evidence>
<dbReference type="Pfam" id="PF05347">
    <property type="entry name" value="Complex1_LYR"/>
    <property type="match status" value="1"/>
</dbReference>
<dbReference type="KEGG" id="acan:ACA1_069030"/>
<dbReference type="OMA" id="QFMMSAY"/>
<feature type="domain" description="Complex 1 LYR protein" evidence="3">
    <location>
        <begin position="13"/>
        <end position="73"/>
    </location>
</feature>